<sequence length="396" mass="45490">MNTGKQQKPVLTGQRFKTRKRDEKEKFEPTVFRDTIVLGLNEAGGDLDAVAKFLDVTGSRLDYRRYADTLFDILIAGSMLGDPLSVAESHVFNKLIRRYKYLQNAFEEEIKKLLLFLKAFSESEQTKLAMLTGILLANGTLPPPILTSLFSDNVVKEGISASFAVKLFKAWISEKDANAVTSALRKANLDKKLLELFPASKQNVEHFSKYFNESGLKELSDFMRVQQSQGTRKELQKELQERLSQDCPIREMVVYVKEEMKRSALQEQAVIGLLWNILMNAVEWNKKEELVTEQALKHLKHYAPLLAAFSTQGQSELVLLLRIQEYCYDNIHFMKSFSKIVVLFYKADVLSEEAILRWYKDTHTTKGKGVFVEQMKKFVEWLQNAEEESESEGEED</sequence>
<evidence type="ECO:0000256" key="3">
    <source>
        <dbReference type="ARBA" id="ARBA00022490"/>
    </source>
</evidence>
<dbReference type="InterPro" id="IPR043510">
    <property type="entry name" value="W2_5MP1/2"/>
</dbReference>
<feature type="domain" description="W2" evidence="8">
    <location>
        <begin position="225"/>
        <end position="392"/>
    </location>
</feature>
<dbReference type="InterPro" id="IPR003307">
    <property type="entry name" value="W2_domain"/>
</dbReference>
<keyword evidence="4" id="KW-0810">Translation regulation</keyword>
<dbReference type="CDD" id="cd11560">
    <property type="entry name" value="W2_eIF5C_like"/>
    <property type="match status" value="1"/>
</dbReference>
<dbReference type="InterPro" id="IPR057397">
    <property type="entry name" value="HEAT_5MP1_2"/>
</dbReference>
<evidence type="ECO:0000256" key="5">
    <source>
        <dbReference type="ARBA" id="ARBA00039665"/>
    </source>
</evidence>
<accession>A0A8C7FT95</accession>
<evidence type="ECO:0000259" key="8">
    <source>
        <dbReference type="PROSITE" id="PS51363"/>
    </source>
</evidence>
<dbReference type="Ensembl" id="ENSOKIT00005034825.1">
    <property type="protein sequence ID" value="ENSOKIP00005032975.1"/>
    <property type="gene ID" value="ENSOKIG00005014081.1"/>
</dbReference>
<evidence type="ECO:0000256" key="4">
    <source>
        <dbReference type="ARBA" id="ARBA00022845"/>
    </source>
</evidence>
<dbReference type="GeneTree" id="ENSGT00390000012561"/>
<dbReference type="PROSITE" id="PS51363">
    <property type="entry name" value="W2"/>
    <property type="match status" value="1"/>
</dbReference>
<dbReference type="SUPFAM" id="SSF48371">
    <property type="entry name" value="ARM repeat"/>
    <property type="match status" value="1"/>
</dbReference>
<protein>
    <recommendedName>
        <fullName evidence="5">eIF5-mimic protein 1</fullName>
    </recommendedName>
    <alternativeName>
        <fullName evidence="6">Basic leucine zipper and W2 domain-containing protein 2</fullName>
    </alternativeName>
</protein>
<proteinExistence type="inferred from homology"/>
<dbReference type="Proteomes" id="UP000694557">
    <property type="component" value="Unassembled WGS sequence"/>
</dbReference>
<evidence type="ECO:0000313" key="10">
    <source>
        <dbReference type="Proteomes" id="UP000694557"/>
    </source>
</evidence>
<gene>
    <name evidence="9" type="primary">BZW2</name>
    <name evidence="9" type="synonym">LOC109908436</name>
</gene>
<organism evidence="9 10">
    <name type="scientific">Oncorhynchus kisutch</name>
    <name type="common">Coho salmon</name>
    <name type="synonym">Salmo kisutch</name>
    <dbReference type="NCBI Taxonomy" id="8019"/>
    <lineage>
        <taxon>Eukaryota</taxon>
        <taxon>Metazoa</taxon>
        <taxon>Chordata</taxon>
        <taxon>Craniata</taxon>
        <taxon>Vertebrata</taxon>
        <taxon>Euteleostomi</taxon>
        <taxon>Actinopterygii</taxon>
        <taxon>Neopterygii</taxon>
        <taxon>Teleostei</taxon>
        <taxon>Protacanthopterygii</taxon>
        <taxon>Salmoniformes</taxon>
        <taxon>Salmonidae</taxon>
        <taxon>Salmoninae</taxon>
        <taxon>Oncorhynchus</taxon>
    </lineage>
</organism>
<keyword evidence="10" id="KW-1185">Reference proteome</keyword>
<name>A0A8C7FT95_ONCKI</name>
<reference evidence="9" key="1">
    <citation type="submission" date="2025-08" db="UniProtKB">
        <authorList>
            <consortium name="Ensembl"/>
        </authorList>
    </citation>
    <scope>IDENTIFICATION</scope>
</reference>
<feature type="region of interest" description="Disordered" evidence="7">
    <location>
        <begin position="1"/>
        <end position="22"/>
    </location>
</feature>
<dbReference type="InterPro" id="IPR016024">
    <property type="entry name" value="ARM-type_fold"/>
</dbReference>
<dbReference type="GO" id="GO:0005737">
    <property type="term" value="C:cytoplasm"/>
    <property type="evidence" value="ECO:0007669"/>
    <property type="project" value="UniProtKB-SubCell"/>
</dbReference>
<evidence type="ECO:0000313" key="9">
    <source>
        <dbReference type="Ensembl" id="ENSOKIP00005032975.1"/>
    </source>
</evidence>
<dbReference type="InterPro" id="IPR051245">
    <property type="entry name" value="eIF5-mimic_regulator"/>
</dbReference>
<keyword evidence="3" id="KW-0963">Cytoplasm</keyword>
<reference evidence="9" key="2">
    <citation type="submission" date="2025-09" db="UniProtKB">
        <authorList>
            <consortium name="Ensembl"/>
        </authorList>
    </citation>
    <scope>IDENTIFICATION</scope>
</reference>
<dbReference type="PANTHER" id="PTHR14208:SF7">
    <property type="entry name" value="EIF5-MIMIC PROTEIN 1"/>
    <property type="match status" value="1"/>
</dbReference>
<evidence type="ECO:0000256" key="2">
    <source>
        <dbReference type="ARBA" id="ARBA00008151"/>
    </source>
</evidence>
<dbReference type="Pfam" id="PF02020">
    <property type="entry name" value="W2"/>
    <property type="match status" value="1"/>
</dbReference>
<comment type="subcellular location">
    <subcellularLocation>
        <location evidence="1">Cytoplasm</location>
    </subcellularLocation>
</comment>
<dbReference type="SMART" id="SM00515">
    <property type="entry name" value="eIF5C"/>
    <property type="match status" value="1"/>
</dbReference>
<evidence type="ECO:0000256" key="1">
    <source>
        <dbReference type="ARBA" id="ARBA00004496"/>
    </source>
</evidence>
<dbReference type="GO" id="GO:0016020">
    <property type="term" value="C:membrane"/>
    <property type="evidence" value="ECO:0007669"/>
    <property type="project" value="TreeGrafter"/>
</dbReference>
<dbReference type="PANTHER" id="PTHR14208">
    <property type="entry name" value="BASIC LEUCINE ZIPPER AND W2 DOMAIN-CONTAINING PROTEIN"/>
    <property type="match status" value="1"/>
</dbReference>
<dbReference type="GO" id="GO:0006446">
    <property type="term" value="P:regulation of translational initiation"/>
    <property type="evidence" value="ECO:0007669"/>
    <property type="project" value="UniProtKB-ARBA"/>
</dbReference>
<evidence type="ECO:0000256" key="6">
    <source>
        <dbReference type="ARBA" id="ARBA00042302"/>
    </source>
</evidence>
<dbReference type="FunFam" id="1.25.40.180:FF:000006">
    <property type="entry name" value="Basic leucine zipper and W2 domain-containing protein 1"/>
    <property type="match status" value="1"/>
</dbReference>
<dbReference type="AlphaFoldDB" id="A0A8C7FT95"/>
<evidence type="ECO:0000256" key="7">
    <source>
        <dbReference type="SAM" id="MobiDB-lite"/>
    </source>
</evidence>
<comment type="similarity">
    <text evidence="2">Belongs to the BZW family.</text>
</comment>
<dbReference type="Gene3D" id="1.25.40.180">
    <property type="match status" value="1"/>
</dbReference>
<dbReference type="Pfam" id="PF25504">
    <property type="entry name" value="HEAT_5MP1_2"/>
    <property type="match status" value="2"/>
</dbReference>